<feature type="non-terminal residue" evidence="4">
    <location>
        <position position="1"/>
    </location>
</feature>
<evidence type="ECO:0000313" key="5">
    <source>
        <dbReference type="Proteomes" id="UP001201701"/>
    </source>
</evidence>
<feature type="domain" description="Histidine kinase" evidence="3">
    <location>
        <begin position="64"/>
        <end position="160"/>
    </location>
</feature>
<organism evidence="4 5">
    <name type="scientific">Mesorhizobium retamae</name>
    <dbReference type="NCBI Taxonomy" id="2912854"/>
    <lineage>
        <taxon>Bacteria</taxon>
        <taxon>Pseudomonadati</taxon>
        <taxon>Pseudomonadota</taxon>
        <taxon>Alphaproteobacteria</taxon>
        <taxon>Hyphomicrobiales</taxon>
        <taxon>Phyllobacteriaceae</taxon>
        <taxon>Mesorhizobium</taxon>
    </lineage>
</organism>
<accession>A0ABS9QRI1</accession>
<comment type="caution">
    <text evidence="4">The sequence shown here is derived from an EMBL/GenBank/DDBJ whole genome shotgun (WGS) entry which is preliminary data.</text>
</comment>
<dbReference type="PROSITE" id="PS50109">
    <property type="entry name" value="HIS_KIN"/>
    <property type="match status" value="1"/>
</dbReference>
<dbReference type="Pfam" id="PF02518">
    <property type="entry name" value="HATPase_c"/>
    <property type="match status" value="1"/>
</dbReference>
<keyword evidence="4" id="KW-0067">ATP-binding</keyword>
<evidence type="ECO:0000256" key="2">
    <source>
        <dbReference type="ARBA" id="ARBA00012438"/>
    </source>
</evidence>
<sequence length="160" mass="16164">GAAVETTTLGEALAGLGVSREGAGSAEAIVGGSETVSGMASPSVAIEAGAALRFKMSGENAAILFSNLADNSARHGASRFMVSARQQDGVVRVLVSDDGAGISPDNRARIFSPFFTTRRETGGTGMGLSIVAALVKAHEGSIRLVDAERGATFEIEIPAG</sequence>
<dbReference type="RefSeq" id="WP_239370888.1">
    <property type="nucleotide sequence ID" value="NZ_JAKREW010000125.1"/>
</dbReference>
<dbReference type="InterPro" id="IPR005467">
    <property type="entry name" value="His_kinase_dom"/>
</dbReference>
<dbReference type="InterPro" id="IPR004358">
    <property type="entry name" value="Sig_transdc_His_kin-like_C"/>
</dbReference>
<gene>
    <name evidence="4" type="ORF">L4923_30840</name>
</gene>
<protein>
    <recommendedName>
        <fullName evidence="2">histidine kinase</fullName>
        <ecNumber evidence="2">2.7.13.3</ecNumber>
    </recommendedName>
</protein>
<dbReference type="Gene3D" id="3.30.565.10">
    <property type="entry name" value="Histidine kinase-like ATPase, C-terminal domain"/>
    <property type="match status" value="1"/>
</dbReference>
<evidence type="ECO:0000259" key="3">
    <source>
        <dbReference type="PROSITE" id="PS50109"/>
    </source>
</evidence>
<dbReference type="InterPro" id="IPR003594">
    <property type="entry name" value="HATPase_dom"/>
</dbReference>
<comment type="catalytic activity">
    <reaction evidence="1">
        <text>ATP + protein L-histidine = ADP + protein N-phospho-L-histidine.</text>
        <dbReference type="EC" id="2.7.13.3"/>
    </reaction>
</comment>
<evidence type="ECO:0000313" key="4">
    <source>
        <dbReference type="EMBL" id="MCG7509428.1"/>
    </source>
</evidence>
<reference evidence="4 5" key="1">
    <citation type="submission" date="2022-02" db="EMBL/GenBank/DDBJ databases">
        <title>Draft genome sequence of Mezorhizobium retamae strain IRAMC:0171 isolated from Retama raetam nodules.</title>
        <authorList>
            <person name="Bengaied R."/>
            <person name="Sbissi I."/>
            <person name="Huber K."/>
            <person name="Ghodbane F."/>
            <person name="Nouioui I."/>
            <person name="Tarhouni M."/>
            <person name="Gtari M."/>
        </authorList>
    </citation>
    <scope>NUCLEOTIDE SEQUENCE [LARGE SCALE GENOMIC DNA]</scope>
    <source>
        <strain evidence="4 5">IRAMC:0171</strain>
    </source>
</reference>
<name>A0ABS9QRI1_9HYPH</name>
<dbReference type="Proteomes" id="UP001201701">
    <property type="component" value="Unassembled WGS sequence"/>
</dbReference>
<dbReference type="SMART" id="SM00387">
    <property type="entry name" value="HATPase_c"/>
    <property type="match status" value="1"/>
</dbReference>
<proteinExistence type="predicted"/>
<keyword evidence="4" id="KW-0547">Nucleotide-binding</keyword>
<dbReference type="InterPro" id="IPR036890">
    <property type="entry name" value="HATPase_C_sf"/>
</dbReference>
<dbReference type="EC" id="2.7.13.3" evidence="2"/>
<dbReference type="GO" id="GO:0005524">
    <property type="term" value="F:ATP binding"/>
    <property type="evidence" value="ECO:0007669"/>
    <property type="project" value="UniProtKB-KW"/>
</dbReference>
<dbReference type="EMBL" id="JAKREW010000125">
    <property type="protein sequence ID" value="MCG7509428.1"/>
    <property type="molecule type" value="Genomic_DNA"/>
</dbReference>
<dbReference type="PRINTS" id="PR00344">
    <property type="entry name" value="BCTRLSENSOR"/>
</dbReference>
<evidence type="ECO:0000256" key="1">
    <source>
        <dbReference type="ARBA" id="ARBA00000085"/>
    </source>
</evidence>
<dbReference type="PANTHER" id="PTHR43065">
    <property type="entry name" value="SENSOR HISTIDINE KINASE"/>
    <property type="match status" value="1"/>
</dbReference>
<dbReference type="SUPFAM" id="SSF55874">
    <property type="entry name" value="ATPase domain of HSP90 chaperone/DNA topoisomerase II/histidine kinase"/>
    <property type="match status" value="1"/>
</dbReference>
<keyword evidence="5" id="KW-1185">Reference proteome</keyword>